<dbReference type="PANTHER" id="PTHR34404">
    <property type="entry name" value="REGULATORY PROTEIN, FMDB FAMILY"/>
    <property type="match status" value="1"/>
</dbReference>
<dbReference type="OrthoDB" id="9813321at2"/>
<reference evidence="3" key="1">
    <citation type="submission" date="2011-04" db="EMBL/GenBank/DDBJ databases">
        <title>The complete genome of Treponema brennaborense DSM 12168.</title>
        <authorList>
            <person name="Lucas S."/>
            <person name="Han J."/>
            <person name="Lapidus A."/>
            <person name="Bruce D."/>
            <person name="Goodwin L."/>
            <person name="Pitluck S."/>
            <person name="Peters L."/>
            <person name="Kyrpides N."/>
            <person name="Mavromatis K."/>
            <person name="Ivanova N."/>
            <person name="Mikhailova N."/>
            <person name="Pagani I."/>
            <person name="Teshima H."/>
            <person name="Detter J.C."/>
            <person name="Tapia R."/>
            <person name="Han C."/>
            <person name="Land M."/>
            <person name="Hauser L."/>
            <person name="Markowitz V."/>
            <person name="Cheng J.-F."/>
            <person name="Hugenholtz P."/>
            <person name="Woyke T."/>
            <person name="Wu D."/>
            <person name="Gronow S."/>
            <person name="Wellnitz S."/>
            <person name="Brambilla E."/>
            <person name="Klenk H.-P."/>
            <person name="Eisen J.A."/>
        </authorList>
    </citation>
    <scope>NUCLEOTIDE SEQUENCE [LARGE SCALE GENOMIC DNA]</scope>
    <source>
        <strain evidence="3">DSM 12168 / CIP 105900 / DD5/3</strain>
    </source>
</reference>
<dbReference type="Proteomes" id="UP000006546">
    <property type="component" value="Chromosome"/>
</dbReference>
<dbReference type="eggNOG" id="COG2331">
    <property type="taxonomic scope" value="Bacteria"/>
</dbReference>
<dbReference type="SMART" id="SM00834">
    <property type="entry name" value="CxxC_CXXC_SSSS"/>
    <property type="match status" value="1"/>
</dbReference>
<dbReference type="InterPro" id="IPR013429">
    <property type="entry name" value="Regulatory_FmdB_Zinc_ribbon"/>
</dbReference>
<sequence>MPTYEYECESCGKRFEAFQKMSDAALTECPGCGKRVRRVLSAGIGISFQGKGFYVNDSHSGENHNCGGSCPNCSHS</sequence>
<organism evidence="2 3">
    <name type="scientific">Treponema brennaborense (strain DSM 12168 / CIP 105900 / DD5/3)</name>
    <dbReference type="NCBI Taxonomy" id="906968"/>
    <lineage>
        <taxon>Bacteria</taxon>
        <taxon>Pseudomonadati</taxon>
        <taxon>Spirochaetota</taxon>
        <taxon>Spirochaetia</taxon>
        <taxon>Spirochaetales</taxon>
        <taxon>Treponemataceae</taxon>
        <taxon>Treponema</taxon>
    </lineage>
</organism>
<dbReference type="RefSeq" id="WP_013758478.1">
    <property type="nucleotide sequence ID" value="NC_015500.1"/>
</dbReference>
<feature type="domain" description="Putative regulatory protein FmdB zinc ribbon" evidence="1">
    <location>
        <begin position="1"/>
        <end position="41"/>
    </location>
</feature>
<dbReference type="Gene3D" id="2.20.28.30">
    <property type="entry name" value="RNA polymerase ii, chain L"/>
    <property type="match status" value="1"/>
</dbReference>
<dbReference type="NCBIfam" id="TIGR02605">
    <property type="entry name" value="CxxC_CxxC_SSSS"/>
    <property type="match status" value="1"/>
</dbReference>
<keyword evidence="3" id="KW-1185">Reference proteome</keyword>
<protein>
    <submittedName>
        <fullName evidence="2">Regulatory protein, FmdB family</fullName>
    </submittedName>
</protein>
<evidence type="ECO:0000313" key="2">
    <source>
        <dbReference type="EMBL" id="AEE16773.1"/>
    </source>
</evidence>
<evidence type="ECO:0000313" key="3">
    <source>
        <dbReference type="Proteomes" id="UP000006546"/>
    </source>
</evidence>
<accession>F4LMM6</accession>
<dbReference type="PANTHER" id="PTHR34404:SF2">
    <property type="entry name" value="CONSERVED SERINE RICH PROTEIN"/>
    <property type="match status" value="1"/>
</dbReference>
<gene>
    <name evidence="2" type="ordered locus">Trebr_1349</name>
</gene>
<evidence type="ECO:0000259" key="1">
    <source>
        <dbReference type="SMART" id="SM00834"/>
    </source>
</evidence>
<proteinExistence type="predicted"/>
<dbReference type="HOGENOM" id="CLU_136025_3_1_12"/>
<dbReference type="AlphaFoldDB" id="F4LMM6"/>
<name>F4LMM6_TREBD</name>
<dbReference type="EMBL" id="CP002696">
    <property type="protein sequence ID" value="AEE16773.1"/>
    <property type="molecule type" value="Genomic_DNA"/>
</dbReference>
<dbReference type="KEGG" id="tbe:Trebr_1349"/>
<dbReference type="Pfam" id="PF09723">
    <property type="entry name" value="Zn_ribbon_8"/>
    <property type="match status" value="1"/>
</dbReference>